<dbReference type="Gene3D" id="3.30.1220.10">
    <property type="entry name" value="CobW-like, C-terminal domain"/>
    <property type="match status" value="1"/>
</dbReference>
<proteinExistence type="inferred from homology"/>
<evidence type="ECO:0000256" key="1">
    <source>
        <dbReference type="ARBA" id="ARBA00022741"/>
    </source>
</evidence>
<dbReference type="SUPFAM" id="SSF90002">
    <property type="entry name" value="Hypothetical protein YjiA, C-terminal domain"/>
    <property type="match status" value="1"/>
</dbReference>
<dbReference type="SUPFAM" id="SSF52540">
    <property type="entry name" value="P-loop containing nucleoside triphosphate hydrolases"/>
    <property type="match status" value="1"/>
</dbReference>
<dbReference type="InterPro" id="IPR051316">
    <property type="entry name" value="Zinc-reg_GTPase_activator"/>
</dbReference>
<evidence type="ECO:0000313" key="8">
    <source>
        <dbReference type="Proteomes" id="UP000254118"/>
    </source>
</evidence>
<dbReference type="SMART" id="SM00833">
    <property type="entry name" value="CobW_C"/>
    <property type="match status" value="1"/>
</dbReference>
<comment type="caution">
    <text evidence="7">The sequence shown here is derived from an EMBL/GenBank/DDBJ whole genome shotgun (WGS) entry which is preliminary data.</text>
</comment>
<dbReference type="InterPro" id="IPR036627">
    <property type="entry name" value="CobW-likC_sf"/>
</dbReference>
<dbReference type="Pfam" id="PF02492">
    <property type="entry name" value="cobW"/>
    <property type="match status" value="1"/>
</dbReference>
<dbReference type="GO" id="GO:0005737">
    <property type="term" value="C:cytoplasm"/>
    <property type="evidence" value="ECO:0007669"/>
    <property type="project" value="TreeGrafter"/>
</dbReference>
<dbReference type="AlphaFoldDB" id="A0AA46H1K3"/>
<feature type="domain" description="CobW C-terminal" evidence="6">
    <location>
        <begin position="255"/>
        <end position="345"/>
    </location>
</feature>
<dbReference type="CDD" id="cd03112">
    <property type="entry name" value="CobW-like"/>
    <property type="match status" value="1"/>
</dbReference>
<name>A0AA46H1K3_9MICO</name>
<reference evidence="7 8" key="1">
    <citation type="submission" date="2018-06" db="EMBL/GenBank/DDBJ databases">
        <authorList>
            <consortium name="Pathogen Informatics"/>
            <person name="Doyle S."/>
        </authorList>
    </citation>
    <scope>NUCLEOTIDE SEQUENCE [LARGE SCALE GENOMIC DNA]</scope>
    <source>
        <strain evidence="7 8">NCTC7915</strain>
    </source>
</reference>
<evidence type="ECO:0000313" key="7">
    <source>
        <dbReference type="EMBL" id="STD15854.1"/>
    </source>
</evidence>
<keyword evidence="2" id="KW-0378">Hydrolase</keyword>
<organism evidence="7 8">
    <name type="scientific">Dermatophilus congolensis</name>
    <dbReference type="NCBI Taxonomy" id="1863"/>
    <lineage>
        <taxon>Bacteria</taxon>
        <taxon>Bacillati</taxon>
        <taxon>Actinomycetota</taxon>
        <taxon>Actinomycetes</taxon>
        <taxon>Micrococcales</taxon>
        <taxon>Dermatophilaceae</taxon>
        <taxon>Dermatophilus</taxon>
    </lineage>
</organism>
<dbReference type="InterPro" id="IPR003495">
    <property type="entry name" value="CobW/HypB/UreG_nucleotide-bd"/>
</dbReference>
<evidence type="ECO:0000256" key="5">
    <source>
        <dbReference type="ARBA" id="ARBA00049117"/>
    </source>
</evidence>
<dbReference type="InterPro" id="IPR027417">
    <property type="entry name" value="P-loop_NTPase"/>
</dbReference>
<sequence length="368" mass="39691">MSGEWGCGLGAWHGRAMRTRPALPVVVLSGKLGCGKTTLLNHILAQSRGRIGVIVNDFGDINVDAFLIQGQVDAKATFSGGCLCCLADPGDLDRALADLAAPSLDLDVILIEASGLAEPRELARMVLSSSVSTVRFGGVVEILDAADWATPEVGSPDPAPVAIDHLRVASLLVINKSDRIAQDAGARERLDAVVATHAPTTPVVHTMFGRVDPELLFDPGEHEEPTGQLSFADFLAEQRHGEHGHDHHDHGHAGFSSVSVDSSLPVDPTRLIHFLENRSAGAYRVKGRVHVSRRGHRDYTVQAVGDWFGFERFRVPEGQESRTQLVVIGPGMAQEGMRREVESALRGCLSDGCLCQGAELHRFDRFTR</sequence>
<dbReference type="Proteomes" id="UP000254118">
    <property type="component" value="Unassembled WGS sequence"/>
</dbReference>
<dbReference type="EMBL" id="UFYA01000001">
    <property type="protein sequence ID" value="STD15854.1"/>
    <property type="molecule type" value="Genomic_DNA"/>
</dbReference>
<comment type="catalytic activity">
    <reaction evidence="5">
        <text>GTP + H2O = GDP + phosphate + H(+)</text>
        <dbReference type="Rhea" id="RHEA:19669"/>
        <dbReference type="ChEBI" id="CHEBI:15377"/>
        <dbReference type="ChEBI" id="CHEBI:15378"/>
        <dbReference type="ChEBI" id="CHEBI:37565"/>
        <dbReference type="ChEBI" id="CHEBI:43474"/>
        <dbReference type="ChEBI" id="CHEBI:58189"/>
    </reaction>
    <physiologicalReaction direction="left-to-right" evidence="5">
        <dbReference type="Rhea" id="RHEA:19670"/>
    </physiologicalReaction>
</comment>
<keyword evidence="1" id="KW-0547">Nucleotide-binding</keyword>
<dbReference type="PANTHER" id="PTHR13748">
    <property type="entry name" value="COBW-RELATED"/>
    <property type="match status" value="1"/>
</dbReference>
<evidence type="ECO:0000259" key="6">
    <source>
        <dbReference type="SMART" id="SM00833"/>
    </source>
</evidence>
<protein>
    <submittedName>
        <fullName evidence="7">Uncharacterized GTP-binding protein YjiA</fullName>
    </submittedName>
</protein>
<dbReference type="PANTHER" id="PTHR13748:SF62">
    <property type="entry name" value="COBW DOMAIN-CONTAINING PROTEIN"/>
    <property type="match status" value="1"/>
</dbReference>
<evidence type="ECO:0000256" key="3">
    <source>
        <dbReference type="ARBA" id="ARBA00023186"/>
    </source>
</evidence>
<evidence type="ECO:0000256" key="4">
    <source>
        <dbReference type="ARBA" id="ARBA00034320"/>
    </source>
</evidence>
<dbReference type="Gene3D" id="3.40.50.300">
    <property type="entry name" value="P-loop containing nucleotide triphosphate hydrolases"/>
    <property type="match status" value="1"/>
</dbReference>
<dbReference type="GO" id="GO:0000166">
    <property type="term" value="F:nucleotide binding"/>
    <property type="evidence" value="ECO:0007669"/>
    <property type="project" value="UniProtKB-KW"/>
</dbReference>
<accession>A0AA46H1K3</accession>
<dbReference type="InterPro" id="IPR011629">
    <property type="entry name" value="CobW-like_C"/>
</dbReference>
<gene>
    <name evidence="7" type="primary">yjiA</name>
    <name evidence="7" type="ORF">NCTC7915_02431</name>
</gene>
<comment type="similarity">
    <text evidence="4">Belongs to the SIMIBI class G3E GTPase family. ZNG1 subfamily.</text>
</comment>
<evidence type="ECO:0000256" key="2">
    <source>
        <dbReference type="ARBA" id="ARBA00022801"/>
    </source>
</evidence>
<dbReference type="Pfam" id="PF07683">
    <property type="entry name" value="CobW_C"/>
    <property type="match status" value="1"/>
</dbReference>
<keyword evidence="3" id="KW-0143">Chaperone</keyword>
<dbReference type="GO" id="GO:0016787">
    <property type="term" value="F:hydrolase activity"/>
    <property type="evidence" value="ECO:0007669"/>
    <property type="project" value="UniProtKB-KW"/>
</dbReference>